<accession>A0A0C1R8H6</accession>
<comment type="caution">
    <text evidence="2">The sequence shown here is derived from an EMBL/GenBank/DDBJ whole genome shotgun (WGS) entry which is preliminary data.</text>
</comment>
<sequence length="319" mass="37040">LEPLGEFSFQLVSNEIITEINEIKVKLQSINLNALSDQERNILKSALESLKITDLSPVVNEFKQWYEDAEGQVKSLLSKIKEALHQLQQKLEELNPEKLLKPVSDVLNQLLGLVNGVNGKVIFEQFSQQLVDESVKRLEATLNSIFDPLQAPYNEMMEVVNRLDDANKWAAPLHTMCEQIDKLLSDLDVTPILQNLKQCQQQFLDQVHKTIFHPLNNLKLPEPLNTFFKELDTRSLCQHLDAIFEQVMQQVKSIPKDTLTNKINTVRQIFADISRLNPRNIVNHWREREKKLTSYLKEMRDKLVQFCLLYTSIINLRNR</sequence>
<evidence type="ECO:0000256" key="1">
    <source>
        <dbReference type="SAM" id="Coils"/>
    </source>
</evidence>
<feature type="coiled-coil region" evidence="1">
    <location>
        <begin position="66"/>
        <end position="97"/>
    </location>
</feature>
<protein>
    <submittedName>
        <fullName evidence="2">Uncharacterized protein</fullName>
    </submittedName>
</protein>
<proteinExistence type="predicted"/>
<dbReference type="EMBL" id="JHEG02000001">
    <property type="protein sequence ID" value="KIE13874.1"/>
    <property type="molecule type" value="Genomic_DNA"/>
</dbReference>
<reference evidence="2" key="1">
    <citation type="journal article" date="2015" name="Genome Announc.">
        <title>Draft Genome Sequence of Tolypothrix boutellei Strain VB521301.</title>
        <authorList>
            <person name="Chandrababunaidu M.M."/>
            <person name="Singh D."/>
            <person name="Sen D."/>
            <person name="Bhan S."/>
            <person name="Das S."/>
            <person name="Gupta A."/>
            <person name="Adhikary S.P."/>
            <person name="Tripathy S."/>
        </authorList>
    </citation>
    <scope>NUCLEOTIDE SEQUENCE</scope>
    <source>
        <strain evidence="2">VB521301</strain>
    </source>
</reference>
<gene>
    <name evidence="2" type="ORF">DA73_0200390</name>
</gene>
<dbReference type="AlphaFoldDB" id="A0A0C1R8H6"/>
<organism evidence="2">
    <name type="scientific">Tolypothrix bouteillei VB521301</name>
    <dbReference type="NCBI Taxonomy" id="1479485"/>
    <lineage>
        <taxon>Bacteria</taxon>
        <taxon>Bacillati</taxon>
        <taxon>Cyanobacteriota</taxon>
        <taxon>Cyanophyceae</taxon>
        <taxon>Nostocales</taxon>
        <taxon>Tolypothrichaceae</taxon>
        <taxon>Tolypothrix</taxon>
    </lineage>
</organism>
<keyword evidence="1" id="KW-0175">Coiled coil</keyword>
<name>A0A0C1R8H6_9CYAN</name>
<feature type="non-terminal residue" evidence="2">
    <location>
        <position position="1"/>
    </location>
</feature>
<evidence type="ECO:0000313" key="2">
    <source>
        <dbReference type="EMBL" id="KIE13874.1"/>
    </source>
</evidence>